<sequence>MLASVPAGWLWLMAAVATAVHVAALARWIPLRRFRVAYPLIIVGCGAGAVAYGRTEGFTLAAMLAMYAFSLVGLTVGLLPTRKLFTAWALEMNSGVTRDRYDVPRSHVAFCVGCVSVMALAAFALTR</sequence>
<feature type="transmembrane region" description="Helical" evidence="1">
    <location>
        <begin position="36"/>
        <end position="52"/>
    </location>
</feature>
<dbReference type="Proteomes" id="UP001432209">
    <property type="component" value="Chromosome"/>
</dbReference>
<dbReference type="EMBL" id="CP109495">
    <property type="protein sequence ID" value="WUX55538.1"/>
    <property type="molecule type" value="Genomic_DNA"/>
</dbReference>
<evidence type="ECO:0000313" key="3">
    <source>
        <dbReference type="Proteomes" id="UP001432209"/>
    </source>
</evidence>
<organism evidence="2 3">
    <name type="scientific">Streptomyces niveus</name>
    <name type="common">Streptomyces spheroides</name>
    <dbReference type="NCBI Taxonomy" id="193462"/>
    <lineage>
        <taxon>Bacteria</taxon>
        <taxon>Bacillati</taxon>
        <taxon>Actinomycetota</taxon>
        <taxon>Actinomycetes</taxon>
        <taxon>Kitasatosporales</taxon>
        <taxon>Streptomycetaceae</taxon>
        <taxon>Streptomyces</taxon>
    </lineage>
</organism>
<keyword evidence="1" id="KW-0472">Membrane</keyword>
<keyword evidence="3" id="KW-1185">Reference proteome</keyword>
<reference evidence="2" key="1">
    <citation type="submission" date="2022-10" db="EMBL/GenBank/DDBJ databases">
        <title>The complete genomes of actinobacterial strains from the NBC collection.</title>
        <authorList>
            <person name="Joergensen T.S."/>
            <person name="Alvarez Arevalo M."/>
            <person name="Sterndorff E.B."/>
            <person name="Faurdal D."/>
            <person name="Vuksanovic O."/>
            <person name="Mourched A.-S."/>
            <person name="Charusanti P."/>
            <person name="Shaw S."/>
            <person name="Blin K."/>
            <person name="Weber T."/>
        </authorList>
    </citation>
    <scope>NUCLEOTIDE SEQUENCE</scope>
    <source>
        <strain evidence="2">NBC_01432</strain>
    </source>
</reference>
<evidence type="ECO:0008006" key="4">
    <source>
        <dbReference type="Google" id="ProtNLM"/>
    </source>
</evidence>
<keyword evidence="1" id="KW-0812">Transmembrane</keyword>
<proteinExistence type="predicted"/>
<protein>
    <recommendedName>
        <fullName evidence="4">DUF5134 domain-containing protein</fullName>
    </recommendedName>
</protein>
<accession>A0ABZ2ADP8</accession>
<dbReference type="RefSeq" id="WP_329079450.1">
    <property type="nucleotide sequence ID" value="NZ_CP108849.2"/>
</dbReference>
<feature type="transmembrane region" description="Helical" evidence="1">
    <location>
        <begin position="58"/>
        <end position="79"/>
    </location>
</feature>
<name>A0ABZ2ADP8_STRNV</name>
<evidence type="ECO:0000313" key="2">
    <source>
        <dbReference type="EMBL" id="WUX55538.1"/>
    </source>
</evidence>
<feature type="transmembrane region" description="Helical" evidence="1">
    <location>
        <begin position="6"/>
        <end position="29"/>
    </location>
</feature>
<evidence type="ECO:0000256" key="1">
    <source>
        <dbReference type="SAM" id="Phobius"/>
    </source>
</evidence>
<gene>
    <name evidence="2" type="ORF">OG442_30670</name>
</gene>
<feature type="transmembrane region" description="Helical" evidence="1">
    <location>
        <begin position="108"/>
        <end position="126"/>
    </location>
</feature>
<keyword evidence="1" id="KW-1133">Transmembrane helix</keyword>